<protein>
    <submittedName>
        <fullName evidence="1">Uncharacterized protein</fullName>
    </submittedName>
</protein>
<dbReference type="Proteomes" id="UP000582837">
    <property type="component" value="Unassembled WGS sequence"/>
</dbReference>
<sequence length="177" mass="21277">MNSPDIIVVQSWFGPVCVLAGDDPVQHRPQRKMRGRRRYYRKIMREATRVAVSESDWYYRMHWHVDWPGLGNVSWRDRRSHLEALFVMFRDILGKTAGWTTPHECWLQIDALDSSQDAVYLHTPNPYRDDFPTDFDWVDWDVEIPERLREFITDPAWQFGRSQGTWTHFFVRLRPHS</sequence>
<gene>
    <name evidence="1" type="ORF">HNQ61_000103</name>
</gene>
<name>A0A841GMG4_9BACT</name>
<reference evidence="1 2" key="1">
    <citation type="submission" date="2020-08" db="EMBL/GenBank/DDBJ databases">
        <title>Genomic Encyclopedia of Type Strains, Phase IV (KMG-IV): sequencing the most valuable type-strain genomes for metagenomic binning, comparative biology and taxonomic classification.</title>
        <authorList>
            <person name="Goeker M."/>
        </authorList>
    </citation>
    <scope>NUCLEOTIDE SEQUENCE [LARGE SCALE GENOMIC DNA]</scope>
    <source>
        <strain evidence="1 2">DSM 29007</strain>
    </source>
</reference>
<comment type="caution">
    <text evidence="1">The sequence shown here is derived from an EMBL/GenBank/DDBJ whole genome shotgun (WGS) entry which is preliminary data.</text>
</comment>
<keyword evidence="2" id="KW-1185">Reference proteome</keyword>
<proteinExistence type="predicted"/>
<dbReference type="RefSeq" id="WP_170030620.1">
    <property type="nucleotide sequence ID" value="NZ_JABDTL010000001.1"/>
</dbReference>
<dbReference type="EMBL" id="JACHIA010000001">
    <property type="protein sequence ID" value="MBB6068492.1"/>
    <property type="molecule type" value="Genomic_DNA"/>
</dbReference>
<accession>A0A841GMG4</accession>
<dbReference type="AlphaFoldDB" id="A0A841GMG4"/>
<organism evidence="1 2">
    <name type="scientific">Longimicrobium terrae</name>
    <dbReference type="NCBI Taxonomy" id="1639882"/>
    <lineage>
        <taxon>Bacteria</taxon>
        <taxon>Pseudomonadati</taxon>
        <taxon>Gemmatimonadota</taxon>
        <taxon>Longimicrobiia</taxon>
        <taxon>Longimicrobiales</taxon>
        <taxon>Longimicrobiaceae</taxon>
        <taxon>Longimicrobium</taxon>
    </lineage>
</organism>
<evidence type="ECO:0000313" key="1">
    <source>
        <dbReference type="EMBL" id="MBB6068492.1"/>
    </source>
</evidence>
<evidence type="ECO:0000313" key="2">
    <source>
        <dbReference type="Proteomes" id="UP000582837"/>
    </source>
</evidence>